<keyword evidence="23" id="KW-1185">Reference proteome</keyword>
<gene>
    <name evidence="22" type="ORF">G3O08_11785</name>
</gene>
<evidence type="ECO:0000259" key="21">
    <source>
        <dbReference type="Pfam" id="PF00912"/>
    </source>
</evidence>
<evidence type="ECO:0000256" key="9">
    <source>
        <dbReference type="ARBA" id="ARBA00022679"/>
    </source>
</evidence>
<reference evidence="22 23" key="1">
    <citation type="submission" date="2020-02" db="EMBL/GenBank/DDBJ databases">
        <title>Out from the shadows clarifying the taxonomy of the family Cryomorphaceae and related taxa by utilizing the GTDB taxonomic framework.</title>
        <authorList>
            <person name="Bowman J.P."/>
        </authorList>
    </citation>
    <scope>NUCLEOTIDE SEQUENCE [LARGE SCALE GENOMIC DNA]</scope>
    <source>
        <strain evidence="22 23">QSSC 1-22</strain>
    </source>
</reference>
<dbReference type="GO" id="GO:0030288">
    <property type="term" value="C:outer membrane-bounded periplasmic space"/>
    <property type="evidence" value="ECO:0007669"/>
    <property type="project" value="TreeGrafter"/>
</dbReference>
<evidence type="ECO:0000256" key="6">
    <source>
        <dbReference type="ARBA" id="ARBA00022645"/>
    </source>
</evidence>
<keyword evidence="15" id="KW-0961">Cell wall biogenesis/degradation</keyword>
<keyword evidence="7" id="KW-0645">Protease</keyword>
<dbReference type="Gene3D" id="3.40.710.10">
    <property type="entry name" value="DD-peptidase/beta-lactamase superfamily"/>
    <property type="match status" value="1"/>
</dbReference>
<dbReference type="InterPro" id="IPR023346">
    <property type="entry name" value="Lysozyme-like_dom_sf"/>
</dbReference>
<keyword evidence="10" id="KW-0378">Hydrolase</keyword>
<comment type="catalytic activity">
    <reaction evidence="16">
        <text>Preferential cleavage: (Ac)2-L-Lys-D-Ala-|-D-Ala. Also transpeptidation of peptidyl-alanyl moieties that are N-acyl substituents of D-alanine.</text>
        <dbReference type="EC" id="3.4.16.4"/>
    </reaction>
</comment>
<evidence type="ECO:0000256" key="8">
    <source>
        <dbReference type="ARBA" id="ARBA00022676"/>
    </source>
</evidence>
<proteinExistence type="inferred from homology"/>
<comment type="caution">
    <text evidence="22">The sequence shown here is derived from an EMBL/GenBank/DDBJ whole genome shotgun (WGS) entry which is preliminary data.</text>
</comment>
<dbReference type="GO" id="GO:0005886">
    <property type="term" value="C:plasma membrane"/>
    <property type="evidence" value="ECO:0007669"/>
    <property type="project" value="UniProtKB-SubCell"/>
</dbReference>
<keyword evidence="19" id="KW-1133">Transmembrane helix</keyword>
<evidence type="ECO:0000256" key="5">
    <source>
        <dbReference type="ARBA" id="ARBA00022475"/>
    </source>
</evidence>
<feature type="domain" description="Penicillin-binding protein transpeptidase" evidence="20">
    <location>
        <begin position="437"/>
        <end position="669"/>
    </location>
</feature>
<name>A0A7K3WR79_9FLAO</name>
<feature type="transmembrane region" description="Helical" evidence="19">
    <location>
        <begin position="32"/>
        <end position="58"/>
    </location>
</feature>
<dbReference type="GO" id="GO:0006508">
    <property type="term" value="P:proteolysis"/>
    <property type="evidence" value="ECO:0007669"/>
    <property type="project" value="UniProtKB-KW"/>
</dbReference>
<keyword evidence="13 19" id="KW-0472">Membrane</keyword>
<dbReference type="EMBL" id="JAAGVY010000021">
    <property type="protein sequence ID" value="NEN24183.1"/>
    <property type="molecule type" value="Genomic_DNA"/>
</dbReference>
<comment type="similarity">
    <text evidence="3">In the C-terminal section; belongs to the transpeptidase family.</text>
</comment>
<evidence type="ECO:0000256" key="3">
    <source>
        <dbReference type="ARBA" id="ARBA00007090"/>
    </source>
</evidence>
<evidence type="ECO:0000256" key="12">
    <source>
        <dbReference type="ARBA" id="ARBA00022984"/>
    </source>
</evidence>
<comment type="similarity">
    <text evidence="4">In the N-terminal section; belongs to the glycosyltransferase 51 family.</text>
</comment>
<evidence type="ECO:0000313" key="23">
    <source>
        <dbReference type="Proteomes" id="UP000486602"/>
    </source>
</evidence>
<dbReference type="GO" id="GO:0008658">
    <property type="term" value="F:penicillin binding"/>
    <property type="evidence" value="ECO:0007669"/>
    <property type="project" value="InterPro"/>
</dbReference>
<evidence type="ECO:0000256" key="2">
    <source>
        <dbReference type="ARBA" id="ARBA00004752"/>
    </source>
</evidence>
<keyword evidence="11" id="KW-0133">Cell shape</keyword>
<dbReference type="GO" id="GO:0009252">
    <property type="term" value="P:peptidoglycan biosynthetic process"/>
    <property type="evidence" value="ECO:0007669"/>
    <property type="project" value="UniProtKB-KW"/>
</dbReference>
<dbReference type="InterPro" id="IPR036950">
    <property type="entry name" value="PBP_transglycosylase"/>
</dbReference>
<evidence type="ECO:0000256" key="1">
    <source>
        <dbReference type="ARBA" id="ARBA00004236"/>
    </source>
</evidence>
<feature type="region of interest" description="Disordered" evidence="18">
    <location>
        <begin position="762"/>
        <end position="782"/>
    </location>
</feature>
<organism evidence="22 23">
    <name type="scientific">Cryomorpha ignava</name>
    <dbReference type="NCBI Taxonomy" id="101383"/>
    <lineage>
        <taxon>Bacteria</taxon>
        <taxon>Pseudomonadati</taxon>
        <taxon>Bacteroidota</taxon>
        <taxon>Flavobacteriia</taxon>
        <taxon>Flavobacteriales</taxon>
        <taxon>Cryomorphaceae</taxon>
        <taxon>Cryomorpha</taxon>
    </lineage>
</organism>
<dbReference type="PANTHER" id="PTHR32282">
    <property type="entry name" value="BINDING PROTEIN TRANSPEPTIDASE, PUTATIVE-RELATED"/>
    <property type="match status" value="1"/>
</dbReference>
<dbReference type="SUPFAM" id="SSF53955">
    <property type="entry name" value="Lysozyme-like"/>
    <property type="match status" value="1"/>
</dbReference>
<feature type="compositionally biased region" description="Basic and acidic residues" evidence="18">
    <location>
        <begin position="762"/>
        <end position="773"/>
    </location>
</feature>
<protein>
    <submittedName>
        <fullName evidence="22">Peptidoglycan glycosyltransferase</fullName>
    </submittedName>
</protein>
<dbReference type="Gene3D" id="1.10.3810.10">
    <property type="entry name" value="Biosynthetic peptidoglycan transglycosylase-like"/>
    <property type="match status" value="1"/>
</dbReference>
<keyword evidence="12" id="KW-0573">Peptidoglycan synthesis</keyword>
<keyword evidence="19" id="KW-0812">Transmembrane</keyword>
<keyword evidence="8" id="KW-0328">Glycosyltransferase</keyword>
<dbReference type="InterPro" id="IPR050396">
    <property type="entry name" value="Glycosyltr_51/Transpeptidase"/>
</dbReference>
<keyword evidence="14" id="KW-0511">Multifunctional enzyme</keyword>
<evidence type="ECO:0000259" key="20">
    <source>
        <dbReference type="Pfam" id="PF00905"/>
    </source>
</evidence>
<dbReference type="GO" id="GO:0071555">
    <property type="term" value="P:cell wall organization"/>
    <property type="evidence" value="ECO:0007669"/>
    <property type="project" value="UniProtKB-KW"/>
</dbReference>
<evidence type="ECO:0000256" key="13">
    <source>
        <dbReference type="ARBA" id="ARBA00023136"/>
    </source>
</evidence>
<evidence type="ECO:0000256" key="10">
    <source>
        <dbReference type="ARBA" id="ARBA00022801"/>
    </source>
</evidence>
<dbReference type="GO" id="GO:0008955">
    <property type="term" value="F:peptidoglycan glycosyltransferase activity"/>
    <property type="evidence" value="ECO:0007669"/>
    <property type="project" value="UniProtKB-EC"/>
</dbReference>
<comment type="pathway">
    <text evidence="2">Cell wall biogenesis; peptidoglycan biosynthesis.</text>
</comment>
<dbReference type="PANTHER" id="PTHR32282:SF11">
    <property type="entry name" value="PENICILLIN-BINDING PROTEIN 1B"/>
    <property type="match status" value="1"/>
</dbReference>
<evidence type="ECO:0000256" key="4">
    <source>
        <dbReference type="ARBA" id="ARBA00007739"/>
    </source>
</evidence>
<evidence type="ECO:0000256" key="7">
    <source>
        <dbReference type="ARBA" id="ARBA00022670"/>
    </source>
</evidence>
<evidence type="ECO:0000256" key="18">
    <source>
        <dbReference type="SAM" id="MobiDB-lite"/>
    </source>
</evidence>
<evidence type="ECO:0000256" key="15">
    <source>
        <dbReference type="ARBA" id="ARBA00023316"/>
    </source>
</evidence>
<dbReference type="Proteomes" id="UP000486602">
    <property type="component" value="Unassembled WGS sequence"/>
</dbReference>
<dbReference type="InterPro" id="IPR012338">
    <property type="entry name" value="Beta-lactam/transpept-like"/>
</dbReference>
<dbReference type="InterPro" id="IPR001264">
    <property type="entry name" value="Glyco_trans_51"/>
</dbReference>
<dbReference type="Pfam" id="PF00912">
    <property type="entry name" value="Transgly"/>
    <property type="match status" value="1"/>
</dbReference>
<evidence type="ECO:0000256" key="14">
    <source>
        <dbReference type="ARBA" id="ARBA00023268"/>
    </source>
</evidence>
<dbReference type="SUPFAM" id="SSF56601">
    <property type="entry name" value="beta-lactamase/transpeptidase-like"/>
    <property type="match status" value="1"/>
</dbReference>
<dbReference type="InterPro" id="IPR001460">
    <property type="entry name" value="PCN-bd_Tpept"/>
</dbReference>
<feature type="region of interest" description="Disordered" evidence="18">
    <location>
        <begin position="1"/>
        <end position="25"/>
    </location>
</feature>
<dbReference type="GO" id="GO:0008360">
    <property type="term" value="P:regulation of cell shape"/>
    <property type="evidence" value="ECO:0007669"/>
    <property type="project" value="UniProtKB-KW"/>
</dbReference>
<dbReference type="AlphaFoldDB" id="A0A7K3WR79"/>
<keyword evidence="9 22" id="KW-0808">Transferase</keyword>
<dbReference type="Pfam" id="PF00905">
    <property type="entry name" value="Transpeptidase"/>
    <property type="match status" value="1"/>
</dbReference>
<evidence type="ECO:0000256" key="16">
    <source>
        <dbReference type="ARBA" id="ARBA00034000"/>
    </source>
</evidence>
<evidence type="ECO:0000256" key="11">
    <source>
        <dbReference type="ARBA" id="ARBA00022960"/>
    </source>
</evidence>
<dbReference type="GO" id="GO:0009002">
    <property type="term" value="F:serine-type D-Ala-D-Ala carboxypeptidase activity"/>
    <property type="evidence" value="ECO:0007669"/>
    <property type="project" value="UniProtKB-EC"/>
</dbReference>
<comment type="catalytic activity">
    <reaction evidence="17">
        <text>[GlcNAc-(1-&gt;4)-Mur2Ac(oyl-L-Ala-gamma-D-Glu-L-Lys-D-Ala-D-Ala)](n)-di-trans,octa-cis-undecaprenyl diphosphate + beta-D-GlcNAc-(1-&gt;4)-Mur2Ac(oyl-L-Ala-gamma-D-Glu-L-Lys-D-Ala-D-Ala)-di-trans,octa-cis-undecaprenyl diphosphate = [GlcNAc-(1-&gt;4)-Mur2Ac(oyl-L-Ala-gamma-D-Glu-L-Lys-D-Ala-D-Ala)](n+1)-di-trans,octa-cis-undecaprenyl diphosphate + di-trans,octa-cis-undecaprenyl diphosphate + H(+)</text>
        <dbReference type="Rhea" id="RHEA:23708"/>
        <dbReference type="Rhea" id="RHEA-COMP:9602"/>
        <dbReference type="Rhea" id="RHEA-COMP:9603"/>
        <dbReference type="ChEBI" id="CHEBI:15378"/>
        <dbReference type="ChEBI" id="CHEBI:58405"/>
        <dbReference type="ChEBI" id="CHEBI:60033"/>
        <dbReference type="ChEBI" id="CHEBI:78435"/>
        <dbReference type="EC" id="2.4.99.28"/>
    </reaction>
</comment>
<keyword evidence="5" id="KW-1003">Cell membrane</keyword>
<sequence length="796" mass="89003">MASKKSTSKKSVSKKKSNPKKKKQQKPIWKKIVRLSIYAIILGAVLLFALFGSVYIGLFGKLPTAEDLKDIKNDNASEVFSSDGVVLGKYFVQNRSSVSYDDIPKVVINALVATEDSRFFEHEGIDFYSIPRVVIKTAILGDRTGGGGSTISQQLVKNLFGRQNYGALSMPVNKLKENITALKLEETYNKEEIITLYLNTVSFGENVYGIKAAGQRFFGKNPEQLSTEEAATLIGMLKANTSYNPRLHPEKSKERRNTVLALMAQQGDIEPDKLQELLEKPLTLDYQKMEGQFGSAPYLRAMIEGELNEILSKTQKENNEPYSLYSDGLRIEISINSILQAEAEKSVRQNMKKLQESFDQHWKGKEPWAKYRDFIWNEAKKSERYKRLAAAKKTEAEIKANFNQKTKLLVFSYDGLKPVEMTPMDSVAYHQMILQTGFLAMDSHTGDVLAYVGGIDFGYFPYDHVYGKRQVGSTFKPFVYTAALEAGIKPCDYIDNEQLIFSNYDDWSPENADGKYGGYYSVKGGLTYSVNTVAARLISQTGPEPVRRLAARAGIESYLPKGPSIALGVADISLFEMVRAYTMFGNEGKSTKPVFIKRIKAANGDVLYEAKQAKAKPVLDLYTAHAMRSMLEMAVDSGTARSIRSRFNVRTPLGGKTGTTQNNADGWFMALSPRVVCGAWVGGQSPVVRFRSTALGQGAATALPIVATWLKNVETNKDVPNILGRSFPENSIDLELDLLCPLFIESRTENFLENLFDNDRKQERREIKAKRDSSSSGAEEDDEGWIRKLFDKLKKD</sequence>
<comment type="subcellular location">
    <subcellularLocation>
        <location evidence="1">Cell membrane</location>
    </subcellularLocation>
</comment>
<evidence type="ECO:0000256" key="19">
    <source>
        <dbReference type="SAM" id="Phobius"/>
    </source>
</evidence>
<keyword evidence="6" id="KW-0121">Carboxypeptidase</keyword>
<evidence type="ECO:0000256" key="17">
    <source>
        <dbReference type="ARBA" id="ARBA00049902"/>
    </source>
</evidence>
<accession>A0A7K3WR79</accession>
<feature type="domain" description="Glycosyl transferase family 51" evidence="21">
    <location>
        <begin position="86"/>
        <end position="263"/>
    </location>
</feature>
<evidence type="ECO:0000313" key="22">
    <source>
        <dbReference type="EMBL" id="NEN24183.1"/>
    </source>
</evidence>
<dbReference type="RefSeq" id="WP_163285576.1">
    <property type="nucleotide sequence ID" value="NZ_JAAGVY010000021.1"/>
</dbReference>